<dbReference type="PANTHER" id="PTHR30481">
    <property type="entry name" value="DNA ADENINE METHYLASE"/>
    <property type="match status" value="1"/>
</dbReference>
<dbReference type="AlphaFoldDB" id="A0A2P8C5R7"/>
<dbReference type="GO" id="GO:1904047">
    <property type="term" value="F:S-adenosyl-L-methionine binding"/>
    <property type="evidence" value="ECO:0007669"/>
    <property type="project" value="TreeGrafter"/>
</dbReference>
<dbReference type="Pfam" id="PF02086">
    <property type="entry name" value="MethyltransfD12"/>
    <property type="match status" value="1"/>
</dbReference>
<comment type="similarity">
    <text evidence="1">Belongs to the N(4)/N(6)-methyltransferase family.</text>
</comment>
<dbReference type="InterPro" id="IPR023095">
    <property type="entry name" value="Ade_MeTrfase_dom_2"/>
</dbReference>
<evidence type="ECO:0000256" key="6">
    <source>
        <dbReference type="ARBA" id="ARBA00047942"/>
    </source>
</evidence>
<dbReference type="Gene3D" id="3.40.50.150">
    <property type="entry name" value="Vaccinia Virus protein VP39"/>
    <property type="match status" value="1"/>
</dbReference>
<dbReference type="PANTHER" id="PTHR30481:SF4">
    <property type="entry name" value="SITE-SPECIFIC DNA-METHYLTRANSFERASE (ADENINE-SPECIFIC)"/>
    <property type="match status" value="1"/>
</dbReference>
<evidence type="ECO:0000313" key="10">
    <source>
        <dbReference type="Proteomes" id="UP000396862"/>
    </source>
</evidence>
<evidence type="ECO:0000313" key="8">
    <source>
        <dbReference type="EMBL" id="PSK80309.1"/>
    </source>
</evidence>
<dbReference type="InterPro" id="IPR029063">
    <property type="entry name" value="SAM-dependent_MTases_sf"/>
</dbReference>
<name>A0A2P8C5R7_9BACT</name>
<accession>A0A2P8C5R7</accession>
<dbReference type="Proteomes" id="UP000240621">
    <property type="component" value="Unassembled WGS sequence"/>
</dbReference>
<dbReference type="EC" id="2.1.1.72" evidence="2"/>
<evidence type="ECO:0000256" key="2">
    <source>
        <dbReference type="ARBA" id="ARBA00011900"/>
    </source>
</evidence>
<keyword evidence="10" id="KW-1185">Reference proteome</keyword>
<sequence length="312" mass="36166">MDIETGIIEERHRPYKKVNAPFGYFGSKNKLALQLCEDLPPHYCWVEAFCGSASLTLAKEPAPIEVINDIDNEIVNLFKQLRTNSERLCSDIALTPYAREELLKARIEDENDGEIERARKFLVQSMMAINGVFGVERSGFSSSNSYSRNNKEARVNRWYNLPDRLTKVVERLKNVRVENRDAIELLKRFVNRPATLVYLDPPYLGKRTNGYNMDMNDREYHSRLLDVANKAKCMVFISGYDNELYDSVLSNRNGWLKKTIETETKDSKGNSHARTEVVWMNQHFIEAQIKKAVPINLTEKERKLNKLNPERK</sequence>
<protein>
    <recommendedName>
        <fullName evidence="2">site-specific DNA-methyltransferase (adenine-specific)</fullName>
        <ecNumber evidence="2">2.1.1.72</ecNumber>
    </recommendedName>
</protein>
<evidence type="ECO:0000256" key="3">
    <source>
        <dbReference type="ARBA" id="ARBA00022603"/>
    </source>
</evidence>
<dbReference type="GO" id="GO:0032259">
    <property type="term" value="P:methylation"/>
    <property type="evidence" value="ECO:0007669"/>
    <property type="project" value="UniProtKB-KW"/>
</dbReference>
<keyword evidence="5" id="KW-0949">S-adenosyl-L-methionine</keyword>
<evidence type="ECO:0000313" key="9">
    <source>
        <dbReference type="Proteomes" id="UP000240621"/>
    </source>
</evidence>
<evidence type="ECO:0000256" key="5">
    <source>
        <dbReference type="ARBA" id="ARBA00022691"/>
    </source>
</evidence>
<dbReference type="EMBL" id="PYGC01000018">
    <property type="protein sequence ID" value="PSK80309.1"/>
    <property type="molecule type" value="Genomic_DNA"/>
</dbReference>
<dbReference type="Gene3D" id="1.10.1020.10">
    <property type="entry name" value="Adenine-specific Methyltransferase, Domain 2"/>
    <property type="match status" value="1"/>
</dbReference>
<dbReference type="GO" id="GO:0009007">
    <property type="term" value="F:site-specific DNA-methyltransferase (adenine-specific) activity"/>
    <property type="evidence" value="ECO:0007669"/>
    <property type="project" value="UniProtKB-EC"/>
</dbReference>
<dbReference type="SUPFAM" id="SSF53335">
    <property type="entry name" value="S-adenosyl-L-methionine-dependent methyltransferases"/>
    <property type="match status" value="1"/>
</dbReference>
<dbReference type="RefSeq" id="WP_106543908.1">
    <property type="nucleotide sequence ID" value="NZ_BLAU01000001.1"/>
</dbReference>
<dbReference type="GO" id="GO:0043565">
    <property type="term" value="F:sequence-specific DNA binding"/>
    <property type="evidence" value="ECO:0007669"/>
    <property type="project" value="TreeGrafter"/>
</dbReference>
<dbReference type="InterPro" id="IPR012263">
    <property type="entry name" value="M_m6A_EcoRV"/>
</dbReference>
<keyword evidence="3 8" id="KW-0489">Methyltransferase</keyword>
<comment type="caution">
    <text evidence="8">The sequence shown here is derived from an EMBL/GenBank/DDBJ whole genome shotgun (WGS) entry which is preliminary data.</text>
</comment>
<evidence type="ECO:0000313" key="7">
    <source>
        <dbReference type="EMBL" id="GET23119.1"/>
    </source>
</evidence>
<evidence type="ECO:0000256" key="1">
    <source>
        <dbReference type="ARBA" id="ARBA00006594"/>
    </source>
</evidence>
<organism evidence="8 9">
    <name type="scientific">Prolixibacter denitrificans</name>
    <dbReference type="NCBI Taxonomy" id="1541063"/>
    <lineage>
        <taxon>Bacteria</taxon>
        <taxon>Pseudomonadati</taxon>
        <taxon>Bacteroidota</taxon>
        <taxon>Bacteroidia</taxon>
        <taxon>Marinilabiliales</taxon>
        <taxon>Prolixibacteraceae</taxon>
        <taxon>Prolixibacter</taxon>
    </lineage>
</organism>
<proteinExistence type="inferred from homology"/>
<dbReference type="InterPro" id="IPR012327">
    <property type="entry name" value="MeTrfase_D12"/>
</dbReference>
<dbReference type="PRINTS" id="PR00505">
    <property type="entry name" value="D12N6MTFRASE"/>
</dbReference>
<evidence type="ECO:0000256" key="4">
    <source>
        <dbReference type="ARBA" id="ARBA00022679"/>
    </source>
</evidence>
<dbReference type="Proteomes" id="UP000396862">
    <property type="component" value="Unassembled WGS sequence"/>
</dbReference>
<dbReference type="EMBL" id="BLAU01000001">
    <property type="protein sequence ID" value="GET23119.1"/>
    <property type="molecule type" value="Genomic_DNA"/>
</dbReference>
<dbReference type="PIRSF" id="PIRSF000398">
    <property type="entry name" value="M_m6A_EcoRV"/>
    <property type="match status" value="1"/>
</dbReference>
<dbReference type="GO" id="GO:0006298">
    <property type="term" value="P:mismatch repair"/>
    <property type="evidence" value="ECO:0007669"/>
    <property type="project" value="TreeGrafter"/>
</dbReference>
<dbReference type="GO" id="GO:0009307">
    <property type="term" value="P:DNA restriction-modification system"/>
    <property type="evidence" value="ECO:0007669"/>
    <property type="project" value="InterPro"/>
</dbReference>
<keyword evidence="4" id="KW-0808">Transferase</keyword>
<reference evidence="7 10" key="2">
    <citation type="submission" date="2019-10" db="EMBL/GenBank/DDBJ databases">
        <title>Prolixibacter strains distinguished by the presence of nitrate reductase genes were adept at nitrate-dependent anaerobic corrosion of metallic iron and carbon steel.</title>
        <authorList>
            <person name="Iino T."/>
            <person name="Shono N."/>
            <person name="Ito K."/>
            <person name="Nakamura R."/>
            <person name="Sueoka K."/>
            <person name="Harayama S."/>
            <person name="Ohkuma M."/>
        </authorList>
    </citation>
    <scope>NUCLEOTIDE SEQUENCE [LARGE SCALE GENOMIC DNA]</scope>
    <source>
        <strain evidence="7 10">MIC1-1</strain>
    </source>
</reference>
<comment type="catalytic activity">
    <reaction evidence="6">
        <text>a 2'-deoxyadenosine in DNA + S-adenosyl-L-methionine = an N(6)-methyl-2'-deoxyadenosine in DNA + S-adenosyl-L-homocysteine + H(+)</text>
        <dbReference type="Rhea" id="RHEA:15197"/>
        <dbReference type="Rhea" id="RHEA-COMP:12418"/>
        <dbReference type="Rhea" id="RHEA-COMP:12419"/>
        <dbReference type="ChEBI" id="CHEBI:15378"/>
        <dbReference type="ChEBI" id="CHEBI:57856"/>
        <dbReference type="ChEBI" id="CHEBI:59789"/>
        <dbReference type="ChEBI" id="CHEBI:90615"/>
        <dbReference type="ChEBI" id="CHEBI:90616"/>
        <dbReference type="EC" id="2.1.1.72"/>
    </reaction>
</comment>
<gene>
    <name evidence="8" type="ORF">CLV93_11812</name>
    <name evidence="7" type="ORF">JCM18694_33650</name>
</gene>
<reference evidence="8 9" key="1">
    <citation type="submission" date="2018-03" db="EMBL/GenBank/DDBJ databases">
        <title>Genomic Encyclopedia of Archaeal and Bacterial Type Strains, Phase II (KMG-II): from individual species to whole genera.</title>
        <authorList>
            <person name="Goeker M."/>
        </authorList>
    </citation>
    <scope>NUCLEOTIDE SEQUENCE [LARGE SCALE GENOMIC DNA]</scope>
    <source>
        <strain evidence="8 9">DSM 27267</strain>
    </source>
</reference>
<dbReference type="OrthoDB" id="9805629at2"/>